<evidence type="ECO:0000313" key="2">
    <source>
        <dbReference type="Proteomes" id="UP001168575"/>
    </source>
</evidence>
<evidence type="ECO:0000313" key="1">
    <source>
        <dbReference type="EMBL" id="MDO4841137.1"/>
    </source>
</evidence>
<sequence length="447" mass="50907">MTTINDEYLAILDELDGDNEGRLSALHYLEESGVDAHGEPLNFSYFPYLVDEKLNATFEEIVATTHTILTKIIRHYIDDAEYRALFKYSKQLEDLIMMPCDYSQLLPMARFDIFIDEQTHDFKFCEFNTDGTSCMSRDLILGEAVKTGAAFQKFAEKHDSVENYELFDSWAKACLDDYRECSFARENALVVVADFMNEHATFSDFDRFAQAFERQGVRSRVVDIRDLKFDGERLYDANDGETVDCVYRRAVTCDIQNNIKSCQDFIDAVAANKVCLVGHFRTTVVHTKTINVALFLPETREFLTQAECDFIDAHCPRTYRLKSDMPLDVEEIIDNPTHWILKPEDDYGAKGVFAGPDFADGDEWKRTVESHIDAGYVAQEYAQQHTTDVMFTGSELDNSTPVQKFNAMPGLYSYNGKFAGIYLRCGNEGVIAVDHNGLVKPAFKVDC</sequence>
<organism evidence="1 2">
    <name type="scientific">Phoenicibacter congonensis</name>
    <dbReference type="NCBI Taxonomy" id="1944646"/>
    <lineage>
        <taxon>Bacteria</taxon>
        <taxon>Bacillati</taxon>
        <taxon>Actinomycetota</taxon>
        <taxon>Coriobacteriia</taxon>
        <taxon>Eggerthellales</taxon>
        <taxon>Eggerthellaceae</taxon>
        <taxon>Phoenicibacter</taxon>
    </lineage>
</organism>
<evidence type="ECO:0008006" key="3">
    <source>
        <dbReference type="Google" id="ProtNLM"/>
    </source>
</evidence>
<protein>
    <recommendedName>
        <fullName evidence="3">Glutathionylspermidine synthase pre-ATP-grasp-like domain-containing protein</fullName>
    </recommendedName>
</protein>
<dbReference type="AlphaFoldDB" id="A0AA43UAQ7"/>
<accession>A0AA43UAQ7</accession>
<gene>
    <name evidence="1" type="ORF">Q3982_00465</name>
</gene>
<comment type="caution">
    <text evidence="1">The sequence shown here is derived from an EMBL/GenBank/DDBJ whole genome shotgun (WGS) entry which is preliminary data.</text>
</comment>
<name>A0AA43UAQ7_9ACTN</name>
<dbReference type="Proteomes" id="UP001168575">
    <property type="component" value="Unassembled WGS sequence"/>
</dbReference>
<dbReference type="EMBL" id="JAUMVS010000003">
    <property type="protein sequence ID" value="MDO4841137.1"/>
    <property type="molecule type" value="Genomic_DNA"/>
</dbReference>
<reference evidence="1" key="1">
    <citation type="submission" date="2023-07" db="EMBL/GenBank/DDBJ databases">
        <title>Between Cages and Wild: Unraveling the Impact of Captivity on Animal Microbiomes and Antimicrobial Resistance.</title>
        <authorList>
            <person name="Schmartz G.P."/>
            <person name="Rehner J."/>
            <person name="Schuff M.J."/>
            <person name="Becker S.L."/>
            <person name="Kravczyk M."/>
            <person name="Gurevich A."/>
            <person name="Francke R."/>
            <person name="Mueller R."/>
            <person name="Keller V."/>
            <person name="Keller A."/>
        </authorList>
    </citation>
    <scope>NUCLEOTIDE SEQUENCE</scope>
    <source>
        <strain evidence="1">S12M_St_49</strain>
    </source>
</reference>
<proteinExistence type="predicted"/>
<keyword evidence="2" id="KW-1185">Reference proteome</keyword>
<dbReference type="SUPFAM" id="SSF56059">
    <property type="entry name" value="Glutathione synthetase ATP-binding domain-like"/>
    <property type="match status" value="1"/>
</dbReference>